<protein>
    <submittedName>
        <fullName evidence="2">Uncharacterized protein</fullName>
    </submittedName>
</protein>
<feature type="transmembrane region" description="Helical" evidence="1">
    <location>
        <begin position="34"/>
        <end position="59"/>
    </location>
</feature>
<accession>A0A1I1WAQ0</accession>
<gene>
    <name evidence="2" type="ORF">SAMN05216297_11495</name>
</gene>
<dbReference type="Proteomes" id="UP000199672">
    <property type="component" value="Unassembled WGS sequence"/>
</dbReference>
<keyword evidence="1" id="KW-0812">Transmembrane</keyword>
<evidence type="ECO:0000256" key="1">
    <source>
        <dbReference type="SAM" id="Phobius"/>
    </source>
</evidence>
<dbReference type="EMBL" id="FOMH01000014">
    <property type="protein sequence ID" value="SFD90483.1"/>
    <property type="molecule type" value="Genomic_DNA"/>
</dbReference>
<keyword evidence="1" id="KW-1133">Transmembrane helix</keyword>
<sequence length="77" mass="8891">MKLLFGIVSIVMVLAVSALVIFNLWGYEPISWSIVFKAIIMLIIFVITSLLSYFLYLLFIKKYSDSKKSDKRVKPLN</sequence>
<evidence type="ECO:0000313" key="3">
    <source>
        <dbReference type="Proteomes" id="UP000199672"/>
    </source>
</evidence>
<evidence type="ECO:0000313" key="2">
    <source>
        <dbReference type="EMBL" id="SFD90483.1"/>
    </source>
</evidence>
<keyword evidence="3" id="KW-1185">Reference proteome</keyword>
<name>A0A1I1WAQ0_9FLAO</name>
<dbReference type="AlphaFoldDB" id="A0A1I1WAQ0"/>
<proteinExistence type="predicted"/>
<keyword evidence="1" id="KW-0472">Membrane</keyword>
<organism evidence="2 3">
    <name type="scientific">Flavobacterium phragmitis</name>
    <dbReference type="NCBI Taxonomy" id="739143"/>
    <lineage>
        <taxon>Bacteria</taxon>
        <taxon>Pseudomonadati</taxon>
        <taxon>Bacteroidota</taxon>
        <taxon>Flavobacteriia</taxon>
        <taxon>Flavobacteriales</taxon>
        <taxon>Flavobacteriaceae</taxon>
        <taxon>Flavobacterium</taxon>
    </lineage>
</organism>
<dbReference type="STRING" id="739143.SAMN05216297_11495"/>
<reference evidence="3" key="1">
    <citation type="submission" date="2016-10" db="EMBL/GenBank/DDBJ databases">
        <authorList>
            <person name="Varghese N."/>
            <person name="Submissions S."/>
        </authorList>
    </citation>
    <scope>NUCLEOTIDE SEQUENCE [LARGE SCALE GENOMIC DNA]</scope>
    <source>
        <strain evidence="3">CGMCC 1.10370</strain>
    </source>
</reference>